<sequence length="186" mass="20568">MNIQSKLPTTADEFLRWNEGREGKREFVRGRVVEMMINVTRNHWRIATRLTHQLVLQLGLEAYDIGATDFGVRTRDGVRYPDVLVEPTAGDGKALATSAPLLVAEILSPASVAEDFGTKASDYLALASLRHYLVLAQDEPRLWLWSRADDGAWTEPDMIEGRGETVSLAGLGITLQLSELYAGIEG</sequence>
<dbReference type="CDD" id="cd06260">
    <property type="entry name" value="DUF820-like"/>
    <property type="match status" value="1"/>
</dbReference>
<dbReference type="EMBL" id="PXYK01000022">
    <property type="protein sequence ID" value="PSJ56357.1"/>
    <property type="molecule type" value="Genomic_DNA"/>
</dbReference>
<dbReference type="PANTHER" id="PTHR36558">
    <property type="entry name" value="GLR1098 PROTEIN"/>
    <property type="match status" value="1"/>
</dbReference>
<evidence type="ECO:0000313" key="3">
    <source>
        <dbReference type="Proteomes" id="UP000241229"/>
    </source>
</evidence>
<keyword evidence="3" id="KW-1185">Reference proteome</keyword>
<dbReference type="PANTHER" id="PTHR36558:SF1">
    <property type="entry name" value="RESTRICTION ENDONUCLEASE DOMAIN-CONTAINING PROTEIN-RELATED"/>
    <property type="match status" value="1"/>
</dbReference>
<proteinExistence type="predicted"/>
<dbReference type="SUPFAM" id="SSF52980">
    <property type="entry name" value="Restriction endonuclease-like"/>
    <property type="match status" value="1"/>
</dbReference>
<reference evidence="2 3" key="1">
    <citation type="submission" date="2018-03" db="EMBL/GenBank/DDBJ databases">
        <title>The draft genome of Mesorhizobium sp. 6GN-30.</title>
        <authorList>
            <person name="Liu L."/>
            <person name="Li L."/>
            <person name="Wang T."/>
            <person name="Zhang X."/>
            <person name="Liang L."/>
        </authorList>
    </citation>
    <scope>NUCLEOTIDE SEQUENCE [LARGE SCALE GENOMIC DNA]</scope>
    <source>
        <strain evidence="2 3">6GN30</strain>
    </source>
</reference>
<evidence type="ECO:0000259" key="1">
    <source>
        <dbReference type="Pfam" id="PF05685"/>
    </source>
</evidence>
<organism evidence="2 3">
    <name type="scientific">Kumtagia ephedrae</name>
    <dbReference type="NCBI Taxonomy" id="2116701"/>
    <lineage>
        <taxon>Bacteria</taxon>
        <taxon>Pseudomonadati</taxon>
        <taxon>Pseudomonadota</taxon>
        <taxon>Alphaproteobacteria</taxon>
        <taxon>Hyphomicrobiales</taxon>
        <taxon>Phyllobacteriaceae</taxon>
        <taxon>Kumtagia</taxon>
    </lineage>
</organism>
<dbReference type="InterPro" id="IPR008538">
    <property type="entry name" value="Uma2"/>
</dbReference>
<evidence type="ECO:0000313" key="2">
    <source>
        <dbReference type="EMBL" id="PSJ56357.1"/>
    </source>
</evidence>
<name>A0A2P7S1L0_9HYPH</name>
<protein>
    <submittedName>
        <fullName evidence="2">Uma2 family endonuclease</fullName>
    </submittedName>
</protein>
<keyword evidence="2" id="KW-0378">Hydrolase</keyword>
<dbReference type="Pfam" id="PF05685">
    <property type="entry name" value="Uma2"/>
    <property type="match status" value="1"/>
</dbReference>
<accession>A0A2P7S1L0</accession>
<comment type="caution">
    <text evidence="2">The sequence shown here is derived from an EMBL/GenBank/DDBJ whole genome shotgun (WGS) entry which is preliminary data.</text>
</comment>
<dbReference type="Proteomes" id="UP000241229">
    <property type="component" value="Unassembled WGS sequence"/>
</dbReference>
<keyword evidence="2" id="KW-0255">Endonuclease</keyword>
<dbReference type="OrthoDB" id="8452919at2"/>
<gene>
    <name evidence="2" type="ORF">C7I84_21040</name>
</gene>
<feature type="domain" description="Putative restriction endonuclease" evidence="1">
    <location>
        <begin position="12"/>
        <end position="176"/>
    </location>
</feature>
<dbReference type="GO" id="GO:0004519">
    <property type="term" value="F:endonuclease activity"/>
    <property type="evidence" value="ECO:0007669"/>
    <property type="project" value="UniProtKB-KW"/>
</dbReference>
<keyword evidence="2" id="KW-0540">Nuclease</keyword>
<dbReference type="Gene3D" id="3.90.1570.10">
    <property type="entry name" value="tt1808, chain A"/>
    <property type="match status" value="1"/>
</dbReference>
<dbReference type="AlphaFoldDB" id="A0A2P7S1L0"/>
<dbReference type="RefSeq" id="WP_106774185.1">
    <property type="nucleotide sequence ID" value="NZ_PXYK01000022.1"/>
</dbReference>
<dbReference type="InterPro" id="IPR012296">
    <property type="entry name" value="Nuclease_put_TT1808"/>
</dbReference>
<dbReference type="InterPro" id="IPR011335">
    <property type="entry name" value="Restrct_endonuc-II-like"/>
</dbReference>